<sequence length="98" mass="11362">MLKGQEEGNRNRYGRLVGKYWQTGNEEEKIGKEVMRRKSGNEVIMSGKRGNVGMSGKRDNEVSRCMDEEIDWTRVHGLVEVKSQEEEEEDWVEDEVLG</sequence>
<proteinExistence type="predicted"/>
<evidence type="ECO:0000256" key="1">
    <source>
        <dbReference type="SAM" id="MobiDB-lite"/>
    </source>
</evidence>
<accession>A0AAE1PNI1</accession>
<organism evidence="2 3">
    <name type="scientific">Petrolisthes manimaculis</name>
    <dbReference type="NCBI Taxonomy" id="1843537"/>
    <lineage>
        <taxon>Eukaryota</taxon>
        <taxon>Metazoa</taxon>
        <taxon>Ecdysozoa</taxon>
        <taxon>Arthropoda</taxon>
        <taxon>Crustacea</taxon>
        <taxon>Multicrustacea</taxon>
        <taxon>Malacostraca</taxon>
        <taxon>Eumalacostraca</taxon>
        <taxon>Eucarida</taxon>
        <taxon>Decapoda</taxon>
        <taxon>Pleocyemata</taxon>
        <taxon>Anomura</taxon>
        <taxon>Galatheoidea</taxon>
        <taxon>Porcellanidae</taxon>
        <taxon>Petrolisthes</taxon>
    </lineage>
</organism>
<evidence type="ECO:0000313" key="2">
    <source>
        <dbReference type="EMBL" id="KAK4310392.1"/>
    </source>
</evidence>
<feature type="region of interest" description="Disordered" evidence="1">
    <location>
        <begin position="41"/>
        <end position="61"/>
    </location>
</feature>
<name>A0AAE1PNI1_9EUCA</name>
<dbReference type="EMBL" id="JAWZYT010001644">
    <property type="protein sequence ID" value="KAK4310392.1"/>
    <property type="molecule type" value="Genomic_DNA"/>
</dbReference>
<protein>
    <submittedName>
        <fullName evidence="2">Uncharacterized protein</fullName>
    </submittedName>
</protein>
<dbReference type="Proteomes" id="UP001292094">
    <property type="component" value="Unassembled WGS sequence"/>
</dbReference>
<evidence type="ECO:0000313" key="3">
    <source>
        <dbReference type="Proteomes" id="UP001292094"/>
    </source>
</evidence>
<dbReference type="AlphaFoldDB" id="A0AAE1PNI1"/>
<keyword evidence="3" id="KW-1185">Reference proteome</keyword>
<gene>
    <name evidence="2" type="ORF">Pmani_018054</name>
</gene>
<reference evidence="2" key="1">
    <citation type="submission" date="2023-11" db="EMBL/GenBank/DDBJ databases">
        <title>Genome assemblies of two species of porcelain crab, Petrolisthes cinctipes and Petrolisthes manimaculis (Anomura: Porcellanidae).</title>
        <authorList>
            <person name="Angst P."/>
        </authorList>
    </citation>
    <scope>NUCLEOTIDE SEQUENCE</scope>
    <source>
        <strain evidence="2">PB745_02</strain>
        <tissue evidence="2">Gill</tissue>
    </source>
</reference>
<comment type="caution">
    <text evidence="2">The sequence shown here is derived from an EMBL/GenBank/DDBJ whole genome shotgun (WGS) entry which is preliminary data.</text>
</comment>